<dbReference type="PANTHER" id="PTHR39341">
    <property type="entry name" value="BSL7085 PROTEIN"/>
    <property type="match status" value="1"/>
</dbReference>
<dbReference type="SUPFAM" id="SSF140683">
    <property type="entry name" value="SP0561-like"/>
    <property type="match status" value="1"/>
</dbReference>
<accession>X1N8H3</accession>
<proteinExistence type="predicted"/>
<reference evidence="2" key="1">
    <citation type="journal article" date="2014" name="Front. Microbiol.">
        <title>High frequency of phylogenetically diverse reductive dehalogenase-homologous genes in deep subseafloor sedimentary metagenomes.</title>
        <authorList>
            <person name="Kawai M."/>
            <person name="Futagami T."/>
            <person name="Toyoda A."/>
            <person name="Takaki Y."/>
            <person name="Nishi S."/>
            <person name="Hori S."/>
            <person name="Arai W."/>
            <person name="Tsubouchi T."/>
            <person name="Morono Y."/>
            <person name="Uchiyama I."/>
            <person name="Ito T."/>
            <person name="Fujiyama A."/>
            <person name="Inagaki F."/>
            <person name="Takami H."/>
        </authorList>
    </citation>
    <scope>NUCLEOTIDE SEQUENCE</scope>
    <source>
        <strain evidence="2">Expedition CK06-06</strain>
    </source>
</reference>
<comment type="caution">
    <text evidence="2">The sequence shown here is derived from an EMBL/GenBank/DDBJ whole genome shotgun (WGS) entry which is preliminary data.</text>
</comment>
<dbReference type="AlphaFoldDB" id="X1N8H3"/>
<dbReference type="InterPro" id="IPR038062">
    <property type="entry name" value="ScdA-like_N_sf"/>
</dbReference>
<dbReference type="InterPro" id="IPR015077">
    <property type="entry name" value="DUF1858"/>
</dbReference>
<evidence type="ECO:0000259" key="1">
    <source>
        <dbReference type="Pfam" id="PF08984"/>
    </source>
</evidence>
<sequence length="68" mass="7888">MLKITKDTTLAEVLKYPEAEKILARHNLPCLNCPFAKLEMDNLKIGQVCQMYNINIDKLLKELNEKLK</sequence>
<dbReference type="Pfam" id="PF08984">
    <property type="entry name" value="DUF1858"/>
    <property type="match status" value="1"/>
</dbReference>
<dbReference type="NCBIfam" id="TIGR03980">
    <property type="entry name" value="prismane_assoc"/>
    <property type="match status" value="1"/>
</dbReference>
<name>X1N8H3_9ZZZZ</name>
<gene>
    <name evidence="2" type="ORF">S06H3_20555</name>
</gene>
<dbReference type="PANTHER" id="PTHR39341:SF1">
    <property type="entry name" value="DUF1858 DOMAIN-CONTAINING PROTEIN"/>
    <property type="match status" value="1"/>
</dbReference>
<dbReference type="EMBL" id="BARV01010659">
    <property type="protein sequence ID" value="GAI14939.1"/>
    <property type="molecule type" value="Genomic_DNA"/>
</dbReference>
<evidence type="ECO:0000313" key="2">
    <source>
        <dbReference type="EMBL" id="GAI14939.1"/>
    </source>
</evidence>
<dbReference type="InterPro" id="IPR023883">
    <property type="entry name" value="CHP03980_redox-disulphide"/>
</dbReference>
<protein>
    <recommendedName>
        <fullName evidence="1">DUF1858 domain-containing protein</fullName>
    </recommendedName>
</protein>
<dbReference type="Gene3D" id="1.10.3910.10">
    <property type="entry name" value="SP0561-like"/>
    <property type="match status" value="1"/>
</dbReference>
<feature type="domain" description="DUF1858" evidence="1">
    <location>
        <begin position="4"/>
        <end position="60"/>
    </location>
</feature>
<organism evidence="2">
    <name type="scientific">marine sediment metagenome</name>
    <dbReference type="NCBI Taxonomy" id="412755"/>
    <lineage>
        <taxon>unclassified sequences</taxon>
        <taxon>metagenomes</taxon>
        <taxon>ecological metagenomes</taxon>
    </lineage>
</organism>